<dbReference type="Pfam" id="PF13185">
    <property type="entry name" value="GAF_2"/>
    <property type="match status" value="1"/>
</dbReference>
<feature type="domain" description="GGDEF" evidence="1">
    <location>
        <begin position="218"/>
        <end position="348"/>
    </location>
</feature>
<keyword evidence="3" id="KW-1185">Reference proteome</keyword>
<dbReference type="PANTHER" id="PTHR46663:SF3">
    <property type="entry name" value="SLL0267 PROTEIN"/>
    <property type="match status" value="1"/>
</dbReference>
<dbReference type="InterPro" id="IPR052163">
    <property type="entry name" value="DGC-Regulatory_Protein"/>
</dbReference>
<dbReference type="CDD" id="cd01949">
    <property type="entry name" value="GGDEF"/>
    <property type="match status" value="1"/>
</dbReference>
<dbReference type="SMART" id="SM00267">
    <property type="entry name" value="GGDEF"/>
    <property type="match status" value="1"/>
</dbReference>
<sequence>MDGPTRVLALARQALLRTQALYDLARTLTQAGSEDDVLHRVVSAPTTLLGVHRAVLITLNPEAELVRHFLVAGPGARYVQRPDWEELQGGLTGWALRERRVAVSPANYLDPRESPAVQARRQQTQCGGIVVLPLLLDGAVYGTLTVIHTPQAGDFSDDEVAWLEALTFQAMAALEGLRHAREQPQMAAPFDGLTGLPTALLADDRLRQAVARSRATHAPFALLLVDIGSLTEVNGRYGRASGDALLTQVAARLQDVVRPPNTVARRSGDGFMVLVEDLPGGSDARGVTALILGVFGAPFEVSGEALRVTASVGVALFPVDGTDPASLQQRAQVTLQQGKALGDPAGDT</sequence>
<dbReference type="PROSITE" id="PS50887">
    <property type="entry name" value="GGDEF"/>
    <property type="match status" value="1"/>
</dbReference>
<dbReference type="InterPro" id="IPR043128">
    <property type="entry name" value="Rev_trsase/Diguanyl_cyclase"/>
</dbReference>
<dbReference type="InterPro" id="IPR000160">
    <property type="entry name" value="GGDEF_dom"/>
</dbReference>
<organism evidence="2 3">
    <name type="scientific">Deinococcus hopiensis KR-140</name>
    <dbReference type="NCBI Taxonomy" id="695939"/>
    <lineage>
        <taxon>Bacteria</taxon>
        <taxon>Thermotogati</taxon>
        <taxon>Deinococcota</taxon>
        <taxon>Deinococci</taxon>
        <taxon>Deinococcales</taxon>
        <taxon>Deinococcaceae</taxon>
        <taxon>Deinococcus</taxon>
    </lineage>
</organism>
<dbReference type="PANTHER" id="PTHR46663">
    <property type="entry name" value="DIGUANYLATE CYCLASE DGCT-RELATED"/>
    <property type="match status" value="1"/>
</dbReference>
<dbReference type="OrthoDB" id="73747at2"/>
<dbReference type="SUPFAM" id="SSF55073">
    <property type="entry name" value="Nucleotide cyclase"/>
    <property type="match status" value="1"/>
</dbReference>
<dbReference type="STRING" id="695939.SAMN00790413_01106"/>
<dbReference type="Gene3D" id="3.30.450.40">
    <property type="match status" value="1"/>
</dbReference>
<evidence type="ECO:0000313" key="3">
    <source>
        <dbReference type="Proteomes" id="UP000192582"/>
    </source>
</evidence>
<dbReference type="InterPro" id="IPR029787">
    <property type="entry name" value="Nucleotide_cyclase"/>
</dbReference>
<dbReference type="SMART" id="SM00065">
    <property type="entry name" value="GAF"/>
    <property type="match status" value="1"/>
</dbReference>
<dbReference type="Pfam" id="PF00990">
    <property type="entry name" value="GGDEF"/>
    <property type="match status" value="1"/>
</dbReference>
<dbReference type="Proteomes" id="UP000192582">
    <property type="component" value="Unassembled WGS sequence"/>
</dbReference>
<accession>A0A1W1VDS3</accession>
<evidence type="ECO:0000259" key="1">
    <source>
        <dbReference type="PROSITE" id="PS50887"/>
    </source>
</evidence>
<gene>
    <name evidence="2" type="ORF">SAMN00790413_01106</name>
</gene>
<dbReference type="NCBIfam" id="TIGR00254">
    <property type="entry name" value="GGDEF"/>
    <property type="match status" value="1"/>
</dbReference>
<dbReference type="AlphaFoldDB" id="A0A1W1VDS3"/>
<dbReference type="InterPro" id="IPR003018">
    <property type="entry name" value="GAF"/>
</dbReference>
<proteinExistence type="predicted"/>
<reference evidence="2 3" key="1">
    <citation type="submission" date="2017-04" db="EMBL/GenBank/DDBJ databases">
        <authorList>
            <person name="Afonso C.L."/>
            <person name="Miller P.J."/>
            <person name="Scott M.A."/>
            <person name="Spackman E."/>
            <person name="Goraichik I."/>
            <person name="Dimitrov K.M."/>
            <person name="Suarez D.L."/>
            <person name="Swayne D.E."/>
        </authorList>
    </citation>
    <scope>NUCLEOTIDE SEQUENCE [LARGE SCALE GENOMIC DNA]</scope>
    <source>
        <strain evidence="2 3">KR-140</strain>
    </source>
</reference>
<dbReference type="EMBL" id="FWWU01000009">
    <property type="protein sequence ID" value="SMB91363.1"/>
    <property type="molecule type" value="Genomic_DNA"/>
</dbReference>
<dbReference type="RefSeq" id="WP_084048650.1">
    <property type="nucleotide sequence ID" value="NZ_FWWU01000009.1"/>
</dbReference>
<protein>
    <submittedName>
        <fullName evidence="2">Diguanylate cyclase (GGDEF) domain-containing protein</fullName>
    </submittedName>
</protein>
<dbReference type="Gene3D" id="3.30.70.270">
    <property type="match status" value="1"/>
</dbReference>
<evidence type="ECO:0000313" key="2">
    <source>
        <dbReference type="EMBL" id="SMB91363.1"/>
    </source>
</evidence>
<name>A0A1W1VDS3_9DEIO</name>
<dbReference type="InterPro" id="IPR029016">
    <property type="entry name" value="GAF-like_dom_sf"/>
</dbReference>
<dbReference type="SUPFAM" id="SSF55781">
    <property type="entry name" value="GAF domain-like"/>
    <property type="match status" value="1"/>
</dbReference>